<evidence type="ECO:0000313" key="2">
    <source>
        <dbReference type="EMBL" id="ABU60214.1"/>
    </source>
</evidence>
<evidence type="ECO:0000313" key="3">
    <source>
        <dbReference type="Proteomes" id="UP000000263"/>
    </source>
</evidence>
<organism evidence="2 3">
    <name type="scientific">Roseiflexus castenholzii (strain DSM 13941 / HLO8)</name>
    <dbReference type="NCBI Taxonomy" id="383372"/>
    <lineage>
        <taxon>Bacteria</taxon>
        <taxon>Bacillati</taxon>
        <taxon>Chloroflexota</taxon>
        <taxon>Chloroflexia</taxon>
        <taxon>Chloroflexales</taxon>
        <taxon>Roseiflexineae</taxon>
        <taxon>Roseiflexaceae</taxon>
        <taxon>Roseiflexus</taxon>
    </lineage>
</organism>
<gene>
    <name evidence="2" type="ordered locus">Rcas_4184</name>
</gene>
<sequence length="189" mass="20448">MTANPAPPPVCPQCGQNDMVRRVSNLVQDEPGSPLAQKLAAPRSPRPAAVLGCATSFFATMVSISAAILATGLTELTSMAPRTGLLFGVRDTSVFTGIITFLFVFVGVHAMFVWRQARASRFFRRAFTAWHQASERWQQLHYCHRCDGVFLPGQSSLTPVDQVQMLLYARRPSQPAASPANAPTSAEGG</sequence>
<evidence type="ECO:0000256" key="1">
    <source>
        <dbReference type="SAM" id="Phobius"/>
    </source>
</evidence>
<feature type="transmembrane region" description="Helical" evidence="1">
    <location>
        <begin position="93"/>
        <end position="114"/>
    </location>
</feature>
<dbReference type="HOGENOM" id="CLU_1446637_0_0_0"/>
<dbReference type="KEGG" id="rca:Rcas_4184"/>
<dbReference type="STRING" id="383372.Rcas_4184"/>
<name>A7NRL8_ROSCS</name>
<dbReference type="OrthoDB" id="159944at2"/>
<proteinExistence type="predicted"/>
<accession>A7NRL8</accession>
<feature type="transmembrane region" description="Helical" evidence="1">
    <location>
        <begin position="48"/>
        <end position="73"/>
    </location>
</feature>
<keyword evidence="1" id="KW-0472">Membrane</keyword>
<dbReference type="Proteomes" id="UP000000263">
    <property type="component" value="Chromosome"/>
</dbReference>
<keyword evidence="1" id="KW-1133">Transmembrane helix</keyword>
<protein>
    <submittedName>
        <fullName evidence="2">Uncharacterized protein</fullName>
    </submittedName>
</protein>
<dbReference type="AlphaFoldDB" id="A7NRL8"/>
<keyword evidence="3" id="KW-1185">Reference proteome</keyword>
<keyword evidence="1" id="KW-0812">Transmembrane</keyword>
<reference evidence="2 3" key="1">
    <citation type="submission" date="2007-08" db="EMBL/GenBank/DDBJ databases">
        <title>Complete sequence of Roseiflexus castenholzii DSM 13941.</title>
        <authorList>
            <consortium name="US DOE Joint Genome Institute"/>
            <person name="Copeland A."/>
            <person name="Lucas S."/>
            <person name="Lapidus A."/>
            <person name="Barry K."/>
            <person name="Glavina del Rio T."/>
            <person name="Dalin E."/>
            <person name="Tice H."/>
            <person name="Pitluck S."/>
            <person name="Thompson L.S."/>
            <person name="Brettin T."/>
            <person name="Bruce D."/>
            <person name="Detter J.C."/>
            <person name="Han C."/>
            <person name="Tapia R."/>
            <person name="Schmutz J."/>
            <person name="Larimer F."/>
            <person name="Land M."/>
            <person name="Hauser L."/>
            <person name="Kyrpides N."/>
            <person name="Mikhailova N."/>
            <person name="Bryant D.A."/>
            <person name="Hanada S."/>
            <person name="Tsukatani Y."/>
            <person name="Richardson P."/>
        </authorList>
    </citation>
    <scope>NUCLEOTIDE SEQUENCE [LARGE SCALE GENOMIC DNA]</scope>
    <source>
        <strain evidence="3">DSM 13941 / HLO8</strain>
    </source>
</reference>
<dbReference type="EMBL" id="CP000804">
    <property type="protein sequence ID" value="ABU60214.1"/>
    <property type="molecule type" value="Genomic_DNA"/>
</dbReference>